<dbReference type="Pfam" id="PF00415">
    <property type="entry name" value="RCC1"/>
    <property type="match status" value="5"/>
</dbReference>
<feature type="repeat" description="RCC1" evidence="1">
    <location>
        <begin position="417"/>
        <end position="470"/>
    </location>
</feature>
<dbReference type="InterPro" id="IPR000408">
    <property type="entry name" value="Reg_chr_condens"/>
</dbReference>
<feature type="repeat" description="RCC1" evidence="1">
    <location>
        <begin position="191"/>
        <end position="242"/>
    </location>
</feature>
<dbReference type="InterPro" id="IPR028641">
    <property type="entry name" value="RCC2"/>
</dbReference>
<feature type="region of interest" description="Disordered" evidence="2">
    <location>
        <begin position="1"/>
        <end position="48"/>
    </location>
</feature>
<dbReference type="EMBL" id="GBBI01000799">
    <property type="protein sequence ID" value="JAC17913.1"/>
    <property type="molecule type" value="mRNA"/>
</dbReference>
<evidence type="ECO:0000313" key="3">
    <source>
        <dbReference type="EMBL" id="JAC17913.1"/>
    </source>
</evidence>
<dbReference type="PRINTS" id="PR00633">
    <property type="entry name" value="RCCNDNSATION"/>
</dbReference>
<dbReference type="PROSITE" id="PS00626">
    <property type="entry name" value="RCC1_2"/>
    <property type="match status" value="2"/>
</dbReference>
<feature type="compositionally biased region" description="Basic residues" evidence="2">
    <location>
        <begin position="14"/>
        <end position="23"/>
    </location>
</feature>
<protein>
    <submittedName>
        <fullName evidence="3">Putative alpha-tubulin suppressor</fullName>
    </submittedName>
</protein>
<name>A0A023FAF4_TRIIF</name>
<accession>A0A023FAF4</accession>
<feature type="repeat" description="RCC1" evidence="1">
    <location>
        <begin position="318"/>
        <end position="371"/>
    </location>
</feature>
<proteinExistence type="evidence at transcript level"/>
<dbReference type="SUPFAM" id="SSF50985">
    <property type="entry name" value="RCC1/BLIP-II"/>
    <property type="match status" value="1"/>
</dbReference>
<reference evidence="3" key="1">
    <citation type="journal article" date="2014" name="PLoS Negl. Trop. Dis.">
        <title>An updated insight into the Sialotranscriptome of Triatoma infestans: developmental stage and geographic variations.</title>
        <authorList>
            <person name="Schwarz A."/>
            <person name="Medrano-Mercado N."/>
            <person name="Schaub G.A."/>
            <person name="Struchiner C.J."/>
            <person name="Bargues M.D."/>
            <person name="Levy M.Z."/>
            <person name="Ribeiro J.M."/>
        </authorList>
    </citation>
    <scope>NUCLEOTIDE SEQUENCE</scope>
    <source>
        <strain evidence="3">Chile</strain>
        <tissue evidence="3">Salivary glands</tissue>
    </source>
</reference>
<dbReference type="PANTHER" id="PTHR46207">
    <property type="entry name" value="PROTEIN RCC2"/>
    <property type="match status" value="1"/>
</dbReference>
<dbReference type="PANTHER" id="PTHR46207:SF1">
    <property type="entry name" value="PROTEIN RCC2"/>
    <property type="match status" value="1"/>
</dbReference>
<dbReference type="GO" id="GO:0016020">
    <property type="term" value="C:membrane"/>
    <property type="evidence" value="ECO:0007669"/>
    <property type="project" value="TreeGrafter"/>
</dbReference>
<evidence type="ECO:0000256" key="1">
    <source>
        <dbReference type="PROSITE-ProRule" id="PRU00235"/>
    </source>
</evidence>
<dbReference type="PROSITE" id="PS50012">
    <property type="entry name" value="RCC1_3"/>
    <property type="match status" value="5"/>
</dbReference>
<organism evidence="3">
    <name type="scientific">Triatoma infestans</name>
    <name type="common">Assassin bug</name>
    <dbReference type="NCBI Taxonomy" id="30076"/>
    <lineage>
        <taxon>Eukaryota</taxon>
        <taxon>Metazoa</taxon>
        <taxon>Ecdysozoa</taxon>
        <taxon>Arthropoda</taxon>
        <taxon>Hexapoda</taxon>
        <taxon>Insecta</taxon>
        <taxon>Pterygota</taxon>
        <taxon>Neoptera</taxon>
        <taxon>Paraneoptera</taxon>
        <taxon>Hemiptera</taxon>
        <taxon>Heteroptera</taxon>
        <taxon>Panheteroptera</taxon>
        <taxon>Cimicomorpha</taxon>
        <taxon>Reduviidae</taxon>
        <taxon>Triatominae</taxon>
        <taxon>Triatoma</taxon>
    </lineage>
</organism>
<feature type="repeat" description="RCC1" evidence="1">
    <location>
        <begin position="243"/>
        <end position="317"/>
    </location>
</feature>
<dbReference type="Gene3D" id="2.130.10.30">
    <property type="entry name" value="Regulator of chromosome condensation 1/beta-lactamase-inhibitor protein II"/>
    <property type="match status" value="2"/>
</dbReference>
<evidence type="ECO:0000256" key="2">
    <source>
        <dbReference type="SAM" id="MobiDB-lite"/>
    </source>
</evidence>
<dbReference type="InterPro" id="IPR009091">
    <property type="entry name" value="RCC1/BLIP-II"/>
</dbReference>
<sequence length="487" mass="53242">MSSSKRKAGDVSAKKAKKNKKNGRSKDDDLSDFEDEFKSDVDGDVSDVGSLADEQELESELGPDDGLRVQGPDHIGRLLLCGATNWDLYNRKQAPKGCKNTAVKNIYTPHRFGPLDHVRIRAVASGCSAAHSVIITEDYKVYTLGRNEKGQLGTGDTEMRSQPYFLESMKDMNVVNASCGRNHTLLLTDRGTVYAMGDNKMGQCGVGNSNPNIMSPTRIRYRGPPIVKVVCGGDFSMILDLKGNLHSFGDPEYGQLGHNSSGEYFVTATKLTRAPEKAPKQVTTWIEKTKDHVTPVEVADIVDIACGTNHTVVLDSRRRVFTWGFGGYGRLGHAEPKDEMIPRLVKFFETQGKGIKAVYCGSQFSIAVSEYKMAYLFGKTKNTGDVNMYPKPIQDLSGWSVRSLGAGTTSVVIAADNSTIAFGASPCFGELGHGEMRKSTSVPMEVKALDGVYIEQVAMGQAHTLFIARDSTPEEKERVEQIPVYTP</sequence>
<dbReference type="GO" id="GO:0031267">
    <property type="term" value="F:small GTPase binding"/>
    <property type="evidence" value="ECO:0007669"/>
    <property type="project" value="TreeGrafter"/>
</dbReference>
<dbReference type="AlphaFoldDB" id="A0A023FAF4"/>
<feature type="repeat" description="RCC1" evidence="1">
    <location>
        <begin position="139"/>
        <end position="190"/>
    </location>
</feature>